<dbReference type="GO" id="GO:0005829">
    <property type="term" value="C:cytosol"/>
    <property type="evidence" value="ECO:0007669"/>
    <property type="project" value="TreeGrafter"/>
</dbReference>
<keyword evidence="2 6" id="KW-0678">Repressor</keyword>
<evidence type="ECO:0000313" key="7">
    <source>
        <dbReference type="EMBL" id="CUP51295.1"/>
    </source>
</evidence>
<dbReference type="AlphaFoldDB" id="A0A174NZ75"/>
<comment type="subunit">
    <text evidence="6">Homodimer; the beta-strands of each monomer intercalate to form a hydrophobic core, while the alpha-helices form wings that extend away from the core.</text>
</comment>
<reference evidence="11" key="2">
    <citation type="submission" date="2017-04" db="EMBL/GenBank/DDBJ databases">
        <title>Function of individual gut microbiota members based on whole genome sequencing of pure cultures obtained from chicken caecum.</title>
        <authorList>
            <person name="Medvecky M."/>
            <person name="Cejkova D."/>
            <person name="Polansky O."/>
            <person name="Karasova D."/>
            <person name="Kubasova T."/>
            <person name="Cizek A."/>
            <person name="Rychlik I."/>
        </authorList>
    </citation>
    <scope>NUCLEOTIDE SEQUENCE [LARGE SCALE GENOMIC DNA]</scope>
    <source>
        <strain evidence="11">An175</strain>
    </source>
</reference>
<sequence>MLVLARKPGESLVIGDGIEIKIIDVTGEKVRIGILAPGDVKVLRKELVQTIEENQQAVRSDIGPGAVRSLLGGRGTV</sequence>
<keyword evidence="5 6" id="KW-0694">RNA-binding</keyword>
<dbReference type="Gene3D" id="2.60.40.4380">
    <property type="entry name" value="Translational regulator CsrA"/>
    <property type="match status" value="1"/>
</dbReference>
<evidence type="ECO:0000256" key="3">
    <source>
        <dbReference type="ARBA" id="ARBA00022795"/>
    </source>
</evidence>
<organism evidence="7 10">
    <name type="scientific">Anaerotruncus colihominis</name>
    <dbReference type="NCBI Taxonomy" id="169435"/>
    <lineage>
        <taxon>Bacteria</taxon>
        <taxon>Bacillati</taxon>
        <taxon>Bacillota</taxon>
        <taxon>Clostridia</taxon>
        <taxon>Eubacteriales</taxon>
        <taxon>Oscillospiraceae</taxon>
        <taxon>Anaerotruncus</taxon>
    </lineage>
</organism>
<comment type="subcellular location">
    <subcellularLocation>
        <location evidence="6">Cytoplasm</location>
    </subcellularLocation>
</comment>
<dbReference type="GO" id="GO:0045947">
    <property type="term" value="P:negative regulation of translational initiation"/>
    <property type="evidence" value="ECO:0007669"/>
    <property type="project" value="UniProtKB-UniRule"/>
</dbReference>
<keyword evidence="3 6" id="KW-1005">Bacterial flagellum biogenesis</keyword>
<evidence type="ECO:0000313" key="11">
    <source>
        <dbReference type="Proteomes" id="UP000196386"/>
    </source>
</evidence>
<dbReference type="FunFam" id="2.60.40.4380:FF:000002">
    <property type="entry name" value="Translational regulator CsrA"/>
    <property type="match status" value="1"/>
</dbReference>
<dbReference type="Proteomes" id="UP000260828">
    <property type="component" value="Unassembled WGS sequence"/>
</dbReference>
<evidence type="ECO:0000256" key="4">
    <source>
        <dbReference type="ARBA" id="ARBA00022845"/>
    </source>
</evidence>
<keyword evidence="4 6" id="KW-0810">Translation regulation</keyword>
<dbReference type="GO" id="GO:0048027">
    <property type="term" value="F:mRNA 5'-UTR binding"/>
    <property type="evidence" value="ECO:0007669"/>
    <property type="project" value="UniProtKB-UniRule"/>
</dbReference>
<dbReference type="NCBIfam" id="TIGR00202">
    <property type="entry name" value="csrA"/>
    <property type="match status" value="1"/>
</dbReference>
<evidence type="ECO:0000256" key="5">
    <source>
        <dbReference type="ARBA" id="ARBA00022884"/>
    </source>
</evidence>
<dbReference type="SUPFAM" id="SSF117130">
    <property type="entry name" value="CsrA-like"/>
    <property type="match status" value="1"/>
</dbReference>
<protein>
    <recommendedName>
        <fullName evidence="6">Translational regulator CsrA</fullName>
    </recommendedName>
</protein>
<evidence type="ECO:0000256" key="6">
    <source>
        <dbReference type="HAMAP-Rule" id="MF_00167"/>
    </source>
</evidence>
<keyword evidence="1 6" id="KW-0963">Cytoplasm</keyword>
<dbReference type="HAMAP" id="MF_00167">
    <property type="entry name" value="CsrA"/>
    <property type="match status" value="1"/>
</dbReference>
<dbReference type="GO" id="GO:0006402">
    <property type="term" value="P:mRNA catabolic process"/>
    <property type="evidence" value="ECO:0007669"/>
    <property type="project" value="InterPro"/>
</dbReference>
<comment type="similarity">
    <text evidence="6">Belongs to the CsrA/RsmA family.</text>
</comment>
<dbReference type="EMBL" id="CZBE01000006">
    <property type="protein sequence ID" value="CUP51295.1"/>
    <property type="molecule type" value="Genomic_DNA"/>
</dbReference>
<dbReference type="PANTHER" id="PTHR34984">
    <property type="entry name" value="CARBON STORAGE REGULATOR"/>
    <property type="match status" value="1"/>
</dbReference>
<dbReference type="Proteomes" id="UP000095765">
    <property type="component" value="Unassembled WGS sequence"/>
</dbReference>
<dbReference type="GO" id="GO:0044781">
    <property type="term" value="P:bacterial-type flagellum organization"/>
    <property type="evidence" value="ECO:0007669"/>
    <property type="project" value="UniProtKB-KW"/>
</dbReference>
<reference evidence="9 12" key="4">
    <citation type="submission" date="2018-08" db="EMBL/GenBank/DDBJ databases">
        <title>A genome reference for cultivated species of the human gut microbiota.</title>
        <authorList>
            <person name="Zou Y."/>
            <person name="Xue W."/>
            <person name="Luo G."/>
        </authorList>
    </citation>
    <scope>NUCLEOTIDE SEQUENCE [LARGE SCALE GENOMIC DNA]</scope>
    <source>
        <strain evidence="9 12">TF05-12AC</strain>
    </source>
</reference>
<reference evidence="7 10" key="1">
    <citation type="submission" date="2015-09" db="EMBL/GenBank/DDBJ databases">
        <authorList>
            <consortium name="Pathogen Informatics"/>
        </authorList>
    </citation>
    <scope>NUCLEOTIDE SEQUENCE [LARGE SCALE GENOMIC DNA]</scope>
    <source>
        <strain evidence="7 10">2789STDY5834939</strain>
    </source>
</reference>
<dbReference type="InterPro" id="IPR036107">
    <property type="entry name" value="CsrA_sf"/>
</dbReference>
<reference evidence="8" key="3">
    <citation type="journal article" date="2018" name="BMC Genomics">
        <title>Whole genome sequencing and function prediction of 133 gut anaerobes isolated from chicken caecum in pure cultures.</title>
        <authorList>
            <person name="Medvecky M."/>
            <person name="Cejkova D."/>
            <person name="Polansky O."/>
            <person name="Karasova D."/>
            <person name="Kubasova T."/>
            <person name="Cizek A."/>
            <person name="Rychlik I."/>
        </authorList>
    </citation>
    <scope>NUCLEOTIDE SEQUENCE</scope>
    <source>
        <strain evidence="8">An175</strain>
    </source>
</reference>
<dbReference type="PANTHER" id="PTHR34984:SF1">
    <property type="entry name" value="CARBON STORAGE REGULATOR"/>
    <property type="match status" value="1"/>
</dbReference>
<dbReference type="NCBIfam" id="NF002469">
    <property type="entry name" value="PRK01712.1"/>
    <property type="match status" value="1"/>
</dbReference>
<evidence type="ECO:0000313" key="12">
    <source>
        <dbReference type="Proteomes" id="UP000260828"/>
    </source>
</evidence>
<dbReference type="OrthoDB" id="9809061at2"/>
<gene>
    <name evidence="7" type="primary">csrA_1</name>
    <name evidence="6 9" type="synonym">csrA</name>
    <name evidence="8" type="ORF">B5F11_04975</name>
    <name evidence="9" type="ORF">DXC40_03930</name>
    <name evidence="7" type="ORF">ERS852551_01023</name>
</gene>
<comment type="function">
    <text evidence="6">A translational regulator that binds mRNA to regulate translation initiation and/or mRNA stability. Usually binds in the 5'-UTR at or near the Shine-Dalgarno sequence preventing ribosome-binding, thus repressing translation. Its main target seems to be the major flagellin gene, while its function is anatagonized by FliW.</text>
</comment>
<evidence type="ECO:0000313" key="8">
    <source>
        <dbReference type="EMBL" id="OUP70362.1"/>
    </source>
</evidence>
<dbReference type="InterPro" id="IPR003751">
    <property type="entry name" value="CsrA"/>
</dbReference>
<dbReference type="Pfam" id="PF02599">
    <property type="entry name" value="CsrA"/>
    <property type="match status" value="1"/>
</dbReference>
<name>A0A174NZ75_9FIRM</name>
<dbReference type="GO" id="GO:0006109">
    <property type="term" value="P:regulation of carbohydrate metabolic process"/>
    <property type="evidence" value="ECO:0007669"/>
    <property type="project" value="InterPro"/>
</dbReference>
<dbReference type="EMBL" id="QVME01000001">
    <property type="protein sequence ID" value="RGE70208.1"/>
    <property type="molecule type" value="Genomic_DNA"/>
</dbReference>
<accession>A0A174NZ75</accession>
<proteinExistence type="inferred from homology"/>
<dbReference type="Proteomes" id="UP000196386">
    <property type="component" value="Unassembled WGS sequence"/>
</dbReference>
<dbReference type="GO" id="GO:1902208">
    <property type="term" value="P:regulation of bacterial-type flagellum assembly"/>
    <property type="evidence" value="ECO:0007669"/>
    <property type="project" value="UniProtKB-UniRule"/>
</dbReference>
<evidence type="ECO:0000256" key="2">
    <source>
        <dbReference type="ARBA" id="ARBA00022491"/>
    </source>
</evidence>
<dbReference type="EMBL" id="NFKP01000004">
    <property type="protein sequence ID" value="OUP70362.1"/>
    <property type="molecule type" value="Genomic_DNA"/>
</dbReference>
<evidence type="ECO:0000313" key="10">
    <source>
        <dbReference type="Proteomes" id="UP000095765"/>
    </source>
</evidence>
<evidence type="ECO:0000256" key="1">
    <source>
        <dbReference type="ARBA" id="ARBA00022490"/>
    </source>
</evidence>
<evidence type="ECO:0000313" key="9">
    <source>
        <dbReference type="EMBL" id="RGE70208.1"/>
    </source>
</evidence>